<name>A0A9W7M9R2_HIBTR</name>
<evidence type="ECO:0000313" key="3">
    <source>
        <dbReference type="Proteomes" id="UP001165190"/>
    </source>
</evidence>
<gene>
    <name evidence="2" type="ORF">HRI_003016100</name>
</gene>
<evidence type="ECO:0000313" key="2">
    <source>
        <dbReference type="EMBL" id="GMI93468.1"/>
    </source>
</evidence>
<keyword evidence="1" id="KW-0472">Membrane</keyword>
<comment type="caution">
    <text evidence="2">The sequence shown here is derived from an EMBL/GenBank/DDBJ whole genome shotgun (WGS) entry which is preliminary data.</text>
</comment>
<reference evidence="2" key="1">
    <citation type="submission" date="2023-05" db="EMBL/GenBank/DDBJ databases">
        <title>Genome and transcriptome analyses reveal genes involved in the formation of fine ridges on petal epidermal cells in Hibiscus trionum.</title>
        <authorList>
            <person name="Koshimizu S."/>
            <person name="Masuda S."/>
            <person name="Ishii T."/>
            <person name="Shirasu K."/>
            <person name="Hoshino A."/>
            <person name="Arita M."/>
        </authorList>
    </citation>
    <scope>NUCLEOTIDE SEQUENCE</scope>
    <source>
        <strain evidence="2">Hamamatsu line</strain>
    </source>
</reference>
<dbReference type="AlphaFoldDB" id="A0A9W7M9R2"/>
<proteinExistence type="predicted"/>
<keyword evidence="1" id="KW-1133">Transmembrane helix</keyword>
<dbReference type="OrthoDB" id="8062037at2759"/>
<protein>
    <submittedName>
        <fullName evidence="2">Uncharacterized protein</fullName>
    </submittedName>
</protein>
<sequence length="113" mass="12841">MGSLDDNDDNQTFGFTHRIMLAAIGSLVGVVMLIVLLHLYARYLLKHQERRRRAEFYGSRTNQITPVDEIHVVEPPKSKLDPLIIASLPMFTYKATVETSRVDQNNDPTECPV</sequence>
<evidence type="ECO:0000256" key="1">
    <source>
        <dbReference type="SAM" id="Phobius"/>
    </source>
</evidence>
<keyword evidence="3" id="KW-1185">Reference proteome</keyword>
<organism evidence="2 3">
    <name type="scientific">Hibiscus trionum</name>
    <name type="common">Flower of an hour</name>
    <dbReference type="NCBI Taxonomy" id="183268"/>
    <lineage>
        <taxon>Eukaryota</taxon>
        <taxon>Viridiplantae</taxon>
        <taxon>Streptophyta</taxon>
        <taxon>Embryophyta</taxon>
        <taxon>Tracheophyta</taxon>
        <taxon>Spermatophyta</taxon>
        <taxon>Magnoliopsida</taxon>
        <taxon>eudicotyledons</taxon>
        <taxon>Gunneridae</taxon>
        <taxon>Pentapetalae</taxon>
        <taxon>rosids</taxon>
        <taxon>malvids</taxon>
        <taxon>Malvales</taxon>
        <taxon>Malvaceae</taxon>
        <taxon>Malvoideae</taxon>
        <taxon>Hibiscus</taxon>
    </lineage>
</organism>
<keyword evidence="1" id="KW-0812">Transmembrane</keyword>
<accession>A0A9W7M9R2</accession>
<dbReference type="Proteomes" id="UP001165190">
    <property type="component" value="Unassembled WGS sequence"/>
</dbReference>
<feature type="transmembrane region" description="Helical" evidence="1">
    <location>
        <begin position="20"/>
        <end position="45"/>
    </location>
</feature>
<dbReference type="EMBL" id="BSYR01000025">
    <property type="protein sequence ID" value="GMI93468.1"/>
    <property type="molecule type" value="Genomic_DNA"/>
</dbReference>